<sequence>MASSVPGNRPLPESRYDLSTYMGRVRHCAEVSDPRMLFNTSKDIELARKLIGDYKNSDGPMTPELWRAKRVLDSTLHPDTGLPVVLPFRMSSYVLSNLVVTVGMLTPGLGTAGTLFWQIANQSLNVAVNTANANKSHPLSTQQLITNYLLAVSGSCSVALGLNAIVPRLKNVSASTKTILSRLVPFAAVVSAGIVNVFLMRGEEIRKGITVHDPETNEPVGTSKTAAKYAVGETALSRVITATPIMVFPPLILYRLQRGILRGKSNLAVTAANLGLITITSFAVLPFALGVFPTKRVKSTTQLEPELSNLKNSKGTPVSEVWFNRGM</sequence>
<evidence type="ECO:0000256" key="8">
    <source>
        <dbReference type="ARBA" id="ARBA00023136"/>
    </source>
</evidence>
<keyword evidence="6 9" id="KW-1133">Transmembrane helix</keyword>
<dbReference type="OrthoDB" id="6608471at2759"/>
<evidence type="ECO:0000256" key="1">
    <source>
        <dbReference type="ARBA" id="ARBA00004225"/>
    </source>
</evidence>
<evidence type="ECO:0000256" key="4">
    <source>
        <dbReference type="ARBA" id="ARBA00022692"/>
    </source>
</evidence>
<dbReference type="NCBIfam" id="TIGR00798">
    <property type="entry name" value="mtc"/>
    <property type="match status" value="1"/>
</dbReference>
<evidence type="ECO:0000256" key="2">
    <source>
        <dbReference type="ARBA" id="ARBA00005974"/>
    </source>
</evidence>
<dbReference type="RefSeq" id="XP_018734433.1">
    <property type="nucleotide sequence ID" value="XM_018878738.1"/>
</dbReference>
<gene>
    <name evidence="10" type="primary">FSF1</name>
    <name evidence="10" type="ORF">AWJ20_183</name>
</gene>
<dbReference type="GO" id="GO:0005743">
    <property type="term" value="C:mitochondrial inner membrane"/>
    <property type="evidence" value="ECO:0007669"/>
    <property type="project" value="TreeGrafter"/>
</dbReference>
<keyword evidence="11" id="KW-1185">Reference proteome</keyword>
<evidence type="ECO:0000313" key="11">
    <source>
        <dbReference type="Proteomes" id="UP000189580"/>
    </source>
</evidence>
<feature type="transmembrane region" description="Helical" evidence="9">
    <location>
        <begin position="98"/>
        <end position="120"/>
    </location>
</feature>
<keyword evidence="4 9" id="KW-0812">Transmembrane</keyword>
<evidence type="ECO:0000256" key="9">
    <source>
        <dbReference type="RuleBase" id="RU362000"/>
    </source>
</evidence>
<proteinExistence type="inferred from homology"/>
<keyword evidence="5" id="KW-0029">Amino-acid transport</keyword>
<feature type="transmembrane region" description="Helical" evidence="9">
    <location>
        <begin position="179"/>
        <end position="199"/>
    </location>
</feature>
<evidence type="ECO:0000256" key="7">
    <source>
        <dbReference type="ARBA" id="ARBA00023128"/>
    </source>
</evidence>
<keyword evidence="7 9" id="KW-0496">Mitochondrion</keyword>
<feature type="transmembrane region" description="Helical" evidence="9">
    <location>
        <begin position="235"/>
        <end position="254"/>
    </location>
</feature>
<dbReference type="GO" id="GO:0015075">
    <property type="term" value="F:monoatomic ion transmembrane transporter activity"/>
    <property type="evidence" value="ECO:0007669"/>
    <property type="project" value="InterPro"/>
</dbReference>
<dbReference type="Pfam" id="PF03820">
    <property type="entry name" value="SFXNs"/>
    <property type="match status" value="1"/>
</dbReference>
<comment type="subcellular location">
    <subcellularLocation>
        <location evidence="1 9">Mitochondrion membrane</location>
        <topology evidence="1 9">Multi-pass membrane protein</topology>
    </subcellularLocation>
</comment>
<dbReference type="KEGG" id="slb:AWJ20_183"/>
<dbReference type="PANTHER" id="PTHR11153">
    <property type="entry name" value="SIDEROFLEXIN"/>
    <property type="match status" value="1"/>
</dbReference>
<evidence type="ECO:0000256" key="5">
    <source>
        <dbReference type="ARBA" id="ARBA00022970"/>
    </source>
</evidence>
<dbReference type="InterPro" id="IPR004686">
    <property type="entry name" value="Mtc"/>
</dbReference>
<dbReference type="GeneID" id="30033675"/>
<dbReference type="GO" id="GO:0006865">
    <property type="term" value="P:amino acid transport"/>
    <property type="evidence" value="ECO:0007669"/>
    <property type="project" value="UniProtKB-KW"/>
</dbReference>
<dbReference type="EMBL" id="CP014501">
    <property type="protein sequence ID" value="ANB11956.1"/>
    <property type="molecule type" value="Genomic_DNA"/>
</dbReference>
<evidence type="ECO:0000313" key="10">
    <source>
        <dbReference type="EMBL" id="ANB11956.1"/>
    </source>
</evidence>
<comment type="similarity">
    <text evidence="2 9">Belongs to the sideroflexin family.</text>
</comment>
<dbReference type="Proteomes" id="UP000189580">
    <property type="component" value="Chromosome a"/>
</dbReference>
<keyword evidence="8 9" id="KW-0472">Membrane</keyword>
<evidence type="ECO:0000256" key="6">
    <source>
        <dbReference type="ARBA" id="ARBA00022989"/>
    </source>
</evidence>
<keyword evidence="3" id="KW-0813">Transport</keyword>
<feature type="transmembrane region" description="Helical" evidence="9">
    <location>
        <begin position="148"/>
        <end position="167"/>
    </location>
</feature>
<dbReference type="GO" id="GO:1990542">
    <property type="term" value="P:mitochondrial transmembrane transport"/>
    <property type="evidence" value="ECO:0007669"/>
    <property type="project" value="TreeGrafter"/>
</dbReference>
<accession>A0A167CPL6</accession>
<feature type="transmembrane region" description="Helical" evidence="9">
    <location>
        <begin position="266"/>
        <end position="289"/>
    </location>
</feature>
<organism evidence="10 11">
    <name type="scientific">Sugiyamaella lignohabitans</name>
    <dbReference type="NCBI Taxonomy" id="796027"/>
    <lineage>
        <taxon>Eukaryota</taxon>
        <taxon>Fungi</taxon>
        <taxon>Dikarya</taxon>
        <taxon>Ascomycota</taxon>
        <taxon>Saccharomycotina</taxon>
        <taxon>Dipodascomycetes</taxon>
        <taxon>Dipodascales</taxon>
        <taxon>Trichomonascaceae</taxon>
        <taxon>Sugiyamaella</taxon>
    </lineage>
</organism>
<dbReference type="PANTHER" id="PTHR11153:SF6">
    <property type="entry name" value="SIDEROFLEXIN-5"/>
    <property type="match status" value="1"/>
</dbReference>
<dbReference type="AlphaFoldDB" id="A0A167CPL6"/>
<protein>
    <recommendedName>
        <fullName evidence="9">Sidoreflexin</fullName>
    </recommendedName>
</protein>
<evidence type="ECO:0000256" key="3">
    <source>
        <dbReference type="ARBA" id="ARBA00022448"/>
    </source>
</evidence>
<reference evidence="10 11" key="1">
    <citation type="submission" date="2016-02" db="EMBL/GenBank/DDBJ databases">
        <title>Complete genome sequence and transcriptome regulation of the pentose utilising yeast Sugiyamaella lignohabitans.</title>
        <authorList>
            <person name="Bellasio M."/>
            <person name="Peymann A."/>
            <person name="Valli M."/>
            <person name="Sipitzky M."/>
            <person name="Graf A."/>
            <person name="Sauer M."/>
            <person name="Marx H."/>
            <person name="Mattanovich D."/>
        </authorList>
    </citation>
    <scope>NUCLEOTIDE SEQUENCE [LARGE SCALE GENOMIC DNA]</scope>
    <source>
        <strain evidence="10 11">CBS 10342</strain>
    </source>
</reference>
<name>A0A167CPL6_9ASCO</name>